<organism evidence="13">
    <name type="scientific">Tetraselmis chuii</name>
    <dbReference type="NCBI Taxonomy" id="63592"/>
    <lineage>
        <taxon>Eukaryota</taxon>
        <taxon>Viridiplantae</taxon>
        <taxon>Chlorophyta</taxon>
        <taxon>core chlorophytes</taxon>
        <taxon>Chlorodendrophyceae</taxon>
        <taxon>Chlorodendrales</taxon>
        <taxon>Chlorodendraceae</taxon>
        <taxon>Tetraselmis</taxon>
    </lineage>
</organism>
<dbReference type="AlphaFoldDB" id="A0A7S1T2H7"/>
<keyword evidence="8" id="KW-1133">Transmembrane helix</keyword>
<evidence type="ECO:0000256" key="2">
    <source>
        <dbReference type="ARBA" id="ARBA00004922"/>
    </source>
</evidence>
<keyword evidence="7" id="KW-0735">Signal-anchor</keyword>
<evidence type="ECO:0000256" key="5">
    <source>
        <dbReference type="ARBA" id="ARBA00022679"/>
    </source>
</evidence>
<comment type="subcellular location">
    <subcellularLocation>
        <location evidence="1 11">Golgi apparatus membrane</location>
        <topology evidence="1 11">Single-pass type II membrane protein</topology>
    </subcellularLocation>
</comment>
<reference evidence="13" key="1">
    <citation type="submission" date="2021-01" db="EMBL/GenBank/DDBJ databases">
        <authorList>
            <person name="Corre E."/>
            <person name="Pelletier E."/>
            <person name="Niang G."/>
            <person name="Scheremetjew M."/>
            <person name="Finn R."/>
            <person name="Kale V."/>
            <person name="Holt S."/>
            <person name="Cochrane G."/>
            <person name="Meng A."/>
            <person name="Brown T."/>
            <person name="Cohen L."/>
        </authorList>
    </citation>
    <scope>NUCLEOTIDE SEQUENCE</scope>
    <source>
        <strain evidence="13">PLY429</strain>
    </source>
</reference>
<evidence type="ECO:0000256" key="7">
    <source>
        <dbReference type="ARBA" id="ARBA00022968"/>
    </source>
</evidence>
<comment type="pathway">
    <text evidence="2">Protein modification; protein glycosylation.</text>
</comment>
<keyword evidence="9 11" id="KW-0333">Golgi apparatus</keyword>
<accession>A0A7S1T2H7</accession>
<evidence type="ECO:0000256" key="12">
    <source>
        <dbReference type="SAM" id="SignalP"/>
    </source>
</evidence>
<keyword evidence="6" id="KW-0812">Transmembrane</keyword>
<keyword evidence="10" id="KW-0472">Membrane</keyword>
<dbReference type="GO" id="GO:0008378">
    <property type="term" value="F:galactosyltransferase activity"/>
    <property type="evidence" value="ECO:0007669"/>
    <property type="project" value="TreeGrafter"/>
</dbReference>
<feature type="signal peptide" evidence="12">
    <location>
        <begin position="1"/>
        <end position="30"/>
    </location>
</feature>
<evidence type="ECO:0000313" key="13">
    <source>
        <dbReference type="EMBL" id="CAD9216134.1"/>
    </source>
</evidence>
<dbReference type="Gene3D" id="3.90.550.50">
    <property type="match status" value="1"/>
</dbReference>
<dbReference type="EMBL" id="HBGG01035014">
    <property type="protein sequence ID" value="CAD9216134.1"/>
    <property type="molecule type" value="Transcribed_RNA"/>
</dbReference>
<feature type="chain" id="PRO_5030811127" description="Hexosyltransferase" evidence="12">
    <location>
        <begin position="31"/>
        <end position="201"/>
    </location>
</feature>
<evidence type="ECO:0000256" key="6">
    <source>
        <dbReference type="ARBA" id="ARBA00022692"/>
    </source>
</evidence>
<evidence type="ECO:0000256" key="1">
    <source>
        <dbReference type="ARBA" id="ARBA00004323"/>
    </source>
</evidence>
<keyword evidence="12" id="KW-0732">Signal</keyword>
<dbReference type="GO" id="GO:0000139">
    <property type="term" value="C:Golgi membrane"/>
    <property type="evidence" value="ECO:0007669"/>
    <property type="project" value="UniProtKB-SubCell"/>
</dbReference>
<comment type="similarity">
    <text evidence="3 11">Belongs to the glycosyltransferase 31 family.</text>
</comment>
<dbReference type="EC" id="2.4.1.-" evidence="11"/>
<keyword evidence="4 11" id="KW-0328">Glycosyltransferase</keyword>
<dbReference type="InterPro" id="IPR002659">
    <property type="entry name" value="Glyco_trans_31"/>
</dbReference>
<proteinExistence type="inferred from homology"/>
<protein>
    <recommendedName>
        <fullName evidence="11">Hexosyltransferase</fullName>
        <ecNumber evidence="11">2.4.1.-</ecNumber>
    </recommendedName>
</protein>
<comment type="cofactor">
    <cofactor evidence="11">
        <name>Mn(2+)</name>
        <dbReference type="ChEBI" id="CHEBI:29035"/>
    </cofactor>
</comment>
<keyword evidence="11" id="KW-0464">Manganese</keyword>
<evidence type="ECO:0000256" key="11">
    <source>
        <dbReference type="RuleBase" id="RU363063"/>
    </source>
</evidence>
<name>A0A7S1T2H7_9CHLO</name>
<evidence type="ECO:0000256" key="4">
    <source>
        <dbReference type="ARBA" id="ARBA00022676"/>
    </source>
</evidence>
<gene>
    <name evidence="13" type="ORF">TCHU04912_LOCUS18374</name>
</gene>
<evidence type="ECO:0000256" key="9">
    <source>
        <dbReference type="ARBA" id="ARBA00023034"/>
    </source>
</evidence>
<dbReference type="UniPathway" id="UPA00378"/>
<sequence>MACLLPKPPRRFRPWLVGVLLLLASPTICAELPPFRKEGSVELGEQVLAVVGVFSGVGPEYDARRAALRATWFPDSAEELAALERRSRIALRFVVGTVQDEELARALRAEEEAHGEMMRAESVEKYNNLPLKLLRFLEAGLAAHPTARYLLKVDDDVYFLPEQLQPAVGQWTERGADLVGCFMQGKKVNSYNKWAAELFYY</sequence>
<keyword evidence="5" id="KW-0808">Transferase</keyword>
<dbReference type="Pfam" id="PF01762">
    <property type="entry name" value="Galactosyl_T"/>
    <property type="match status" value="1"/>
</dbReference>
<dbReference type="PANTHER" id="PTHR11214:SF85">
    <property type="entry name" value="BETA-1,3-GALACTOSYLTRANSFERASE 12-RELATED"/>
    <property type="match status" value="1"/>
</dbReference>
<evidence type="ECO:0000256" key="8">
    <source>
        <dbReference type="ARBA" id="ARBA00022989"/>
    </source>
</evidence>
<evidence type="ECO:0000256" key="3">
    <source>
        <dbReference type="ARBA" id="ARBA00008661"/>
    </source>
</evidence>
<dbReference type="PANTHER" id="PTHR11214">
    <property type="entry name" value="BETA-1,3-N-ACETYLGLUCOSAMINYLTRANSFERASE"/>
    <property type="match status" value="1"/>
</dbReference>
<evidence type="ECO:0000256" key="10">
    <source>
        <dbReference type="ARBA" id="ARBA00023136"/>
    </source>
</evidence>